<dbReference type="InterPro" id="IPR027417">
    <property type="entry name" value="P-loop_NTPase"/>
</dbReference>
<dbReference type="Gene3D" id="3.40.50.300">
    <property type="entry name" value="P-loop containing nucleotide triphosphate hydrolases"/>
    <property type="match status" value="1"/>
</dbReference>
<dbReference type="EMBL" id="FMHT01000003">
    <property type="protein sequence ID" value="SCL16736.1"/>
    <property type="molecule type" value="Genomic_DNA"/>
</dbReference>
<dbReference type="SUPFAM" id="SSF52540">
    <property type="entry name" value="P-loop containing nucleoside triphosphate hydrolases"/>
    <property type="match status" value="1"/>
</dbReference>
<evidence type="ECO:0000313" key="1">
    <source>
        <dbReference type="EMBL" id="SCL16736.1"/>
    </source>
</evidence>
<proteinExistence type="predicted"/>
<sequence>MRGVILYGPPASGKDTVTAGLHRLDNRYQQFQRLKVGSGRTTGYRMTTAPELAALRAAGEVVWENRRYGAVYVVDDHGLRRQLHDGIPVVHLGQVDAVDAVREAFPDAQWTVVALTCPRDVAAARIAQRQTGDTAERLQAWDQTEAIGAADLTIDTSETCPDRAAKLIDQAVRGSLTAPE</sequence>
<organism evidence="1 2">
    <name type="scientific">Micromonospora nigra</name>
    <dbReference type="NCBI Taxonomy" id="145857"/>
    <lineage>
        <taxon>Bacteria</taxon>
        <taxon>Bacillati</taxon>
        <taxon>Actinomycetota</taxon>
        <taxon>Actinomycetes</taxon>
        <taxon>Micromonosporales</taxon>
        <taxon>Micromonosporaceae</taxon>
        <taxon>Micromonospora</taxon>
    </lineage>
</organism>
<keyword evidence="1" id="KW-0418">Kinase</keyword>
<protein>
    <submittedName>
        <fullName evidence="1">Guanylate kinase</fullName>
    </submittedName>
</protein>
<keyword evidence="1" id="KW-0808">Transferase</keyword>
<dbReference type="RefSeq" id="WP_091077198.1">
    <property type="nucleotide sequence ID" value="NZ_FMHT01000003.1"/>
</dbReference>
<dbReference type="STRING" id="145857.GA0070616_1101"/>
<evidence type="ECO:0000313" key="2">
    <source>
        <dbReference type="Proteomes" id="UP000199699"/>
    </source>
</evidence>
<gene>
    <name evidence="1" type="ORF">GA0070616_1101</name>
</gene>
<reference evidence="1 2" key="1">
    <citation type="submission" date="2016-06" db="EMBL/GenBank/DDBJ databases">
        <authorList>
            <person name="Kjaerup R.B."/>
            <person name="Dalgaard T.S."/>
            <person name="Juul-Madsen H.R."/>
        </authorList>
    </citation>
    <scope>NUCLEOTIDE SEQUENCE [LARGE SCALE GENOMIC DNA]</scope>
    <source>
        <strain evidence="1 2">DSM 43818</strain>
    </source>
</reference>
<dbReference type="AlphaFoldDB" id="A0A1C6RHS4"/>
<dbReference type="OrthoDB" id="3575979at2"/>
<name>A0A1C6RHS4_9ACTN</name>
<dbReference type="GO" id="GO:0016301">
    <property type="term" value="F:kinase activity"/>
    <property type="evidence" value="ECO:0007669"/>
    <property type="project" value="UniProtKB-KW"/>
</dbReference>
<accession>A0A1C6RHS4</accession>
<dbReference type="Proteomes" id="UP000199699">
    <property type="component" value="Unassembled WGS sequence"/>
</dbReference>
<keyword evidence="2" id="KW-1185">Reference proteome</keyword>